<protein>
    <submittedName>
        <fullName evidence="3">Uncharacterized protein</fullName>
    </submittedName>
</protein>
<name>A0AAE4V637_9NOCA</name>
<evidence type="ECO:0000256" key="1">
    <source>
        <dbReference type="SAM" id="MobiDB-lite"/>
    </source>
</evidence>
<evidence type="ECO:0000313" key="4">
    <source>
        <dbReference type="Proteomes" id="UP001185863"/>
    </source>
</evidence>
<accession>A0AAE4V637</accession>
<keyword evidence="2" id="KW-1133">Transmembrane helix</keyword>
<dbReference type="EMBL" id="JAWLUP010000166">
    <property type="protein sequence ID" value="MDV7268488.1"/>
    <property type="molecule type" value="Genomic_DNA"/>
</dbReference>
<feature type="transmembrane region" description="Helical" evidence="2">
    <location>
        <begin position="22"/>
        <end position="39"/>
    </location>
</feature>
<evidence type="ECO:0000256" key="2">
    <source>
        <dbReference type="SAM" id="Phobius"/>
    </source>
</evidence>
<feature type="compositionally biased region" description="Polar residues" evidence="1">
    <location>
        <begin position="50"/>
        <end position="63"/>
    </location>
</feature>
<feature type="non-terminal residue" evidence="3">
    <location>
        <position position="70"/>
    </location>
</feature>
<feature type="region of interest" description="Disordered" evidence="1">
    <location>
        <begin position="40"/>
        <end position="70"/>
    </location>
</feature>
<reference evidence="3" key="1">
    <citation type="submission" date="2023-10" db="EMBL/GenBank/DDBJ databases">
        <title>Development of a sustainable strategy for remediation of hydrocarbon-contaminated territories based on the waste exchange concept.</title>
        <authorList>
            <person name="Krivoruchko A."/>
        </authorList>
    </citation>
    <scope>NUCLEOTIDE SEQUENCE</scope>
    <source>
        <strain evidence="3">IEGM 68</strain>
    </source>
</reference>
<sequence length="70" mass="7355">MLVPGVAQPTEKYRPRRIGRRASLSILSIVVIGVLTAGGCGQHRTEPGGESQQDATTSTTNLVPQEVLVG</sequence>
<keyword evidence="2" id="KW-0472">Membrane</keyword>
<dbReference type="AlphaFoldDB" id="A0AAE4V637"/>
<comment type="caution">
    <text evidence="3">The sequence shown here is derived from an EMBL/GenBank/DDBJ whole genome shotgun (WGS) entry which is preliminary data.</text>
</comment>
<proteinExistence type="predicted"/>
<dbReference type="Proteomes" id="UP001185863">
    <property type="component" value="Unassembled WGS sequence"/>
</dbReference>
<keyword evidence="2" id="KW-0812">Transmembrane</keyword>
<evidence type="ECO:0000313" key="3">
    <source>
        <dbReference type="EMBL" id="MDV7268488.1"/>
    </source>
</evidence>
<gene>
    <name evidence="3" type="ORF">R4315_28645</name>
</gene>
<organism evidence="3 4">
    <name type="scientific">Rhodococcus oxybenzonivorans</name>
    <dbReference type="NCBI Taxonomy" id="1990687"/>
    <lineage>
        <taxon>Bacteria</taxon>
        <taxon>Bacillati</taxon>
        <taxon>Actinomycetota</taxon>
        <taxon>Actinomycetes</taxon>
        <taxon>Mycobacteriales</taxon>
        <taxon>Nocardiaceae</taxon>
        <taxon>Rhodococcus</taxon>
    </lineage>
</organism>